<name>A0ACC1J7Q2_9FUNG</name>
<keyword evidence="2" id="KW-1185">Reference proteome</keyword>
<dbReference type="Proteomes" id="UP001150603">
    <property type="component" value="Unassembled WGS sequence"/>
</dbReference>
<reference evidence="1" key="1">
    <citation type="submission" date="2022-07" db="EMBL/GenBank/DDBJ databases">
        <title>Phylogenomic reconstructions and comparative analyses of Kickxellomycotina fungi.</title>
        <authorList>
            <person name="Reynolds N.K."/>
            <person name="Stajich J.E."/>
            <person name="Barry K."/>
            <person name="Grigoriev I.V."/>
            <person name="Crous P."/>
            <person name="Smith M.E."/>
        </authorList>
    </citation>
    <scope>NUCLEOTIDE SEQUENCE</scope>
    <source>
        <strain evidence="1">NRRL 5244</strain>
    </source>
</reference>
<comment type="caution">
    <text evidence="1">The sequence shown here is derived from an EMBL/GenBank/DDBJ whole genome shotgun (WGS) entry which is preliminary data.</text>
</comment>
<evidence type="ECO:0000313" key="2">
    <source>
        <dbReference type="Proteomes" id="UP001150603"/>
    </source>
</evidence>
<sequence length="238" mass="24337">MYVVLAFVRGQLEIVSEAITKALSTNNGGPLSPPSSKCGSTALASSSSSKSSVVGHGIPSNTSGFHVPALTRPSFLPRNVSALYPSQTQMLSQPVVSSEQVRRKFQEFSLPQINTGLISAAPMATNTPPDSMRRITVSGGSPSMSFSGESSPAHSAHMSALSSPFYLTPNASFVNNCNPLSNEAAVAAAASLQISAAAAAAAVWTTGEQPMGSPDEASMVGGNGTGTGIVPNGMYMQN</sequence>
<gene>
    <name evidence="1" type="ORF">FBU59_003733</name>
</gene>
<proteinExistence type="predicted"/>
<dbReference type="EMBL" id="JANBPW010002471">
    <property type="protein sequence ID" value="KAJ1940697.1"/>
    <property type="molecule type" value="Genomic_DNA"/>
</dbReference>
<accession>A0ACC1J7Q2</accession>
<protein>
    <submittedName>
        <fullName evidence="1">Uncharacterized protein</fullName>
    </submittedName>
</protein>
<evidence type="ECO:0000313" key="1">
    <source>
        <dbReference type="EMBL" id="KAJ1940697.1"/>
    </source>
</evidence>
<organism evidence="1 2">
    <name type="scientific">Linderina macrospora</name>
    <dbReference type="NCBI Taxonomy" id="4868"/>
    <lineage>
        <taxon>Eukaryota</taxon>
        <taxon>Fungi</taxon>
        <taxon>Fungi incertae sedis</taxon>
        <taxon>Zoopagomycota</taxon>
        <taxon>Kickxellomycotina</taxon>
        <taxon>Kickxellomycetes</taxon>
        <taxon>Kickxellales</taxon>
        <taxon>Kickxellaceae</taxon>
        <taxon>Linderina</taxon>
    </lineage>
</organism>